<keyword evidence="6" id="KW-1185">Reference proteome</keyword>
<dbReference type="PROSITE" id="PS51858">
    <property type="entry name" value="PPPDE"/>
    <property type="match status" value="1"/>
</dbReference>
<sequence>MREKNVCGPAAVSKSNNSSSPVPVYLNVYDLTPLNGYFYWIGIGIYHSGIEAHGAEYAFGAHDYPTSGVFEVEPRHCPGFTFRSSLPLGTTDLSPLEFRSFIEKCADEYCGDTYHLIARNCNHFTDDLCQRLMGKPIPGWVNRLARIGYMCNCLLPEGLQVSGTDDHAHTPDEFQHVRPETGHDFEEPRGKEMVESGSDQECALITLPNAHTQALLRDSFKEFVAKPHQSDEHY</sequence>
<dbReference type="SMART" id="SM01179">
    <property type="entry name" value="DUF862"/>
    <property type="match status" value="1"/>
</dbReference>
<keyword evidence="3" id="KW-0378">Hydrolase</keyword>
<evidence type="ECO:0000313" key="5">
    <source>
        <dbReference type="EMBL" id="CAK9202692.1"/>
    </source>
</evidence>
<dbReference type="Pfam" id="PF05903">
    <property type="entry name" value="Peptidase_C97"/>
    <property type="match status" value="1"/>
</dbReference>
<dbReference type="InterPro" id="IPR008580">
    <property type="entry name" value="PPPDE_dom"/>
</dbReference>
<name>A0ABP0TQR8_9BRYO</name>
<accession>A0ABP0TQR8</accession>
<dbReference type="Gene3D" id="3.90.1720.30">
    <property type="entry name" value="PPPDE domains"/>
    <property type="match status" value="1"/>
</dbReference>
<dbReference type="PANTHER" id="PTHR12378">
    <property type="entry name" value="DESUMOYLATING ISOPEPTIDASE"/>
    <property type="match status" value="1"/>
</dbReference>
<evidence type="ECO:0000256" key="1">
    <source>
        <dbReference type="ARBA" id="ARBA00008140"/>
    </source>
</evidence>
<protein>
    <recommendedName>
        <fullName evidence="4">PPPDE domain-containing protein</fullName>
    </recommendedName>
</protein>
<proteinExistence type="inferred from homology"/>
<evidence type="ECO:0000256" key="3">
    <source>
        <dbReference type="ARBA" id="ARBA00022801"/>
    </source>
</evidence>
<evidence type="ECO:0000259" key="4">
    <source>
        <dbReference type="PROSITE" id="PS51858"/>
    </source>
</evidence>
<evidence type="ECO:0000256" key="2">
    <source>
        <dbReference type="ARBA" id="ARBA00022670"/>
    </source>
</evidence>
<reference evidence="5" key="1">
    <citation type="submission" date="2024-02" db="EMBL/GenBank/DDBJ databases">
        <authorList>
            <consortium name="ELIXIR-Norway"/>
            <consortium name="Elixir Norway"/>
        </authorList>
    </citation>
    <scope>NUCLEOTIDE SEQUENCE</scope>
</reference>
<comment type="similarity">
    <text evidence="1">Belongs to the DeSI family.</text>
</comment>
<dbReference type="InterPro" id="IPR042266">
    <property type="entry name" value="PPPDE_sf"/>
</dbReference>
<dbReference type="Proteomes" id="UP001497512">
    <property type="component" value="Chromosome 13"/>
</dbReference>
<dbReference type="EMBL" id="OZ019905">
    <property type="protein sequence ID" value="CAK9202692.1"/>
    <property type="molecule type" value="Genomic_DNA"/>
</dbReference>
<evidence type="ECO:0000313" key="6">
    <source>
        <dbReference type="Proteomes" id="UP001497512"/>
    </source>
</evidence>
<organism evidence="5 6">
    <name type="scientific">Sphagnum troendelagicum</name>
    <dbReference type="NCBI Taxonomy" id="128251"/>
    <lineage>
        <taxon>Eukaryota</taxon>
        <taxon>Viridiplantae</taxon>
        <taxon>Streptophyta</taxon>
        <taxon>Embryophyta</taxon>
        <taxon>Bryophyta</taxon>
        <taxon>Sphagnophytina</taxon>
        <taxon>Sphagnopsida</taxon>
        <taxon>Sphagnales</taxon>
        <taxon>Sphagnaceae</taxon>
        <taxon>Sphagnum</taxon>
    </lineage>
</organism>
<dbReference type="PANTHER" id="PTHR12378:SF80">
    <property type="entry name" value="IP06716P-RELATED"/>
    <property type="match status" value="1"/>
</dbReference>
<keyword evidence="2" id="KW-0645">Protease</keyword>
<feature type="domain" description="PPPDE" evidence="4">
    <location>
        <begin position="22"/>
        <end position="159"/>
    </location>
</feature>
<gene>
    <name evidence="5" type="ORF">CSSPTR1EN2_LOCUS6534</name>
</gene>